<proteinExistence type="predicted"/>
<feature type="domain" description="DUF1285" evidence="2">
    <location>
        <begin position="82"/>
        <end position="170"/>
    </location>
</feature>
<dbReference type="Gene3D" id="3.10.540.10">
    <property type="entry name" value="duf1285 like domain"/>
    <property type="match status" value="1"/>
</dbReference>
<evidence type="ECO:0000259" key="1">
    <source>
        <dbReference type="Pfam" id="PF06938"/>
    </source>
</evidence>
<evidence type="ECO:0008006" key="5">
    <source>
        <dbReference type="Google" id="ProtNLM"/>
    </source>
</evidence>
<dbReference type="InterPro" id="IPR010707">
    <property type="entry name" value="DUF1285"/>
</dbReference>
<gene>
    <name evidence="3" type="ORF">B1199_11165</name>
</gene>
<accession>A0A244CPT0</accession>
<name>A0A244CPT0_PSEDV</name>
<protein>
    <recommendedName>
        <fullName evidence="5">Proteophosphoglycan</fullName>
    </recommendedName>
</protein>
<dbReference type="Pfam" id="PF06938">
    <property type="entry name" value="DUF1285_N"/>
    <property type="match status" value="1"/>
</dbReference>
<dbReference type="PIRSF" id="PIRSF029557">
    <property type="entry name" value="UCP029557"/>
    <property type="match status" value="1"/>
</dbReference>
<evidence type="ECO:0000313" key="3">
    <source>
        <dbReference type="EMBL" id="OUL57620.1"/>
    </source>
</evidence>
<dbReference type="Gene3D" id="2.30.270.10">
    <property type="entry name" value="duf1285 protein"/>
    <property type="match status" value="1"/>
</dbReference>
<sequence>MDLAALSHHIEGKRPDLDNWHPPFCGDIDIHIQSDGRWYFQGTEIKRIEMVKLFASVMINEGNQYFLKTPVEKVRIKVDDAPFLIVDYTEKHTDQGLALCLLDNLARTFVLSPKHPLVLQQHSGQTLPYLLLHHGLSAKLNRNVYYQLAQQATEEDGLFMIKSGNHTYRLG</sequence>
<dbReference type="Proteomes" id="UP000194841">
    <property type="component" value="Unassembled WGS sequence"/>
</dbReference>
<dbReference type="RefSeq" id="WP_086744206.1">
    <property type="nucleotide sequence ID" value="NZ_MWPV01000003.1"/>
</dbReference>
<organism evidence="3 4">
    <name type="scientific">Pseudoalteromonas ulvae</name>
    <dbReference type="NCBI Taxonomy" id="107327"/>
    <lineage>
        <taxon>Bacteria</taxon>
        <taxon>Pseudomonadati</taxon>
        <taxon>Pseudomonadota</taxon>
        <taxon>Gammaproteobacteria</taxon>
        <taxon>Alteromonadales</taxon>
        <taxon>Pseudoalteromonadaceae</taxon>
        <taxon>Pseudoalteromonas</taxon>
    </lineage>
</organism>
<evidence type="ECO:0000259" key="2">
    <source>
        <dbReference type="Pfam" id="PF21028"/>
    </source>
</evidence>
<dbReference type="InterPro" id="IPR023361">
    <property type="entry name" value="DUF1285_beta_roll_sf"/>
</dbReference>
<dbReference type="InterPro" id="IPR048342">
    <property type="entry name" value="DUF1285_C"/>
</dbReference>
<reference evidence="3 4" key="1">
    <citation type="submission" date="2017-02" db="EMBL/GenBank/DDBJ databases">
        <title>Pseudoalteromonas ulvae TC14 Genome.</title>
        <authorList>
            <person name="Molmeret M."/>
        </authorList>
    </citation>
    <scope>NUCLEOTIDE SEQUENCE [LARGE SCALE GENOMIC DNA]</scope>
    <source>
        <strain evidence="3">TC14</strain>
    </source>
</reference>
<feature type="domain" description="DUF1285" evidence="1">
    <location>
        <begin position="15"/>
        <end position="81"/>
    </location>
</feature>
<keyword evidence="4" id="KW-1185">Reference proteome</keyword>
<dbReference type="Pfam" id="PF21028">
    <property type="entry name" value="DUF1285_C"/>
    <property type="match status" value="1"/>
</dbReference>
<evidence type="ECO:0000313" key="4">
    <source>
        <dbReference type="Proteomes" id="UP000194841"/>
    </source>
</evidence>
<dbReference type="OrthoDB" id="3078366at2"/>
<dbReference type="EMBL" id="MWPV01000003">
    <property type="protein sequence ID" value="OUL57620.1"/>
    <property type="molecule type" value="Genomic_DNA"/>
</dbReference>
<dbReference type="AlphaFoldDB" id="A0A244CPT0"/>
<dbReference type="InterPro" id="IPR048341">
    <property type="entry name" value="DUF1285_N"/>
</dbReference>
<comment type="caution">
    <text evidence="3">The sequence shown here is derived from an EMBL/GenBank/DDBJ whole genome shotgun (WGS) entry which is preliminary data.</text>
</comment>